<dbReference type="GO" id="GO:0016787">
    <property type="term" value="F:hydrolase activity"/>
    <property type="evidence" value="ECO:0007669"/>
    <property type="project" value="UniProtKB-KW"/>
</dbReference>
<reference evidence="4" key="1">
    <citation type="journal article" date="2015" name="BMC Genomics">
        <title>Genomic and transcriptomic analysis of the endophytic fungus Pestalotiopsis fici reveals its lifestyle and high potential for synthesis of natural products.</title>
        <authorList>
            <person name="Wang X."/>
            <person name="Zhang X."/>
            <person name="Liu L."/>
            <person name="Xiang M."/>
            <person name="Wang W."/>
            <person name="Sun X."/>
            <person name="Che Y."/>
            <person name="Guo L."/>
            <person name="Liu G."/>
            <person name="Guo L."/>
            <person name="Wang C."/>
            <person name="Yin W.B."/>
            <person name="Stadler M."/>
            <person name="Zhang X."/>
            <person name="Liu X."/>
        </authorList>
    </citation>
    <scope>NUCLEOTIDE SEQUENCE [LARGE SCALE GENOMIC DNA]</scope>
    <source>
        <strain evidence="4">W106-1 / CGMCC3.15140</strain>
    </source>
</reference>
<dbReference type="Pfam" id="PF07859">
    <property type="entry name" value="Abhydrolase_3"/>
    <property type="match status" value="1"/>
</dbReference>
<dbReference type="KEGG" id="pfy:PFICI_02121"/>
<dbReference type="InterPro" id="IPR029058">
    <property type="entry name" value="AB_hydrolase_fold"/>
</dbReference>
<name>W3XFV8_PESFW</name>
<sequence>MEKIQEAIARHGNTWTLKTNSEMNELYEPLHAGQAANFTHAVKVQKGIKYGDHERHRIDIYSPAVLDPDDSLPVVVFFHGGGFTSGDNDITPSMHGHIGNYFASNKCLCILATYRLLPEARYPSGGRDTAQALRWVQDHAAKYGGNAAKMIAVGQSAGGAHLASATWAGFLADAGVALDGLILLSPPLWYDLKQARRRENMMLYHESENEEDILGKAGASVFQNSTIADEPRLLLMVAEFDSNEIVDGNLRFVEAYRKKYNRMPLFEVMAGHNHISNILAIGLPDDKIGKRILAFLDQ</sequence>
<dbReference type="eggNOG" id="KOG1516">
    <property type="taxonomic scope" value="Eukaryota"/>
</dbReference>
<dbReference type="RefSeq" id="XP_007828893.1">
    <property type="nucleotide sequence ID" value="XM_007830702.1"/>
</dbReference>
<dbReference type="EMBL" id="KI912110">
    <property type="protein sequence ID" value="ETS84096.1"/>
    <property type="molecule type" value="Genomic_DNA"/>
</dbReference>
<dbReference type="PANTHER" id="PTHR48081">
    <property type="entry name" value="AB HYDROLASE SUPERFAMILY PROTEIN C4A8.06C"/>
    <property type="match status" value="1"/>
</dbReference>
<dbReference type="AlphaFoldDB" id="W3XFV8"/>
<dbReference type="InterPro" id="IPR050300">
    <property type="entry name" value="GDXG_lipolytic_enzyme"/>
</dbReference>
<dbReference type="OMA" id="LCHANIA"/>
<dbReference type="Proteomes" id="UP000030651">
    <property type="component" value="Unassembled WGS sequence"/>
</dbReference>
<evidence type="ECO:0000313" key="4">
    <source>
        <dbReference type="Proteomes" id="UP000030651"/>
    </source>
</evidence>
<evidence type="ECO:0000256" key="1">
    <source>
        <dbReference type="ARBA" id="ARBA00022801"/>
    </source>
</evidence>
<dbReference type="InterPro" id="IPR013094">
    <property type="entry name" value="AB_hydrolase_3"/>
</dbReference>
<evidence type="ECO:0000259" key="2">
    <source>
        <dbReference type="Pfam" id="PF07859"/>
    </source>
</evidence>
<evidence type="ECO:0000313" key="3">
    <source>
        <dbReference type="EMBL" id="ETS84096.1"/>
    </source>
</evidence>
<dbReference type="SUPFAM" id="SSF53474">
    <property type="entry name" value="alpha/beta-Hydrolases"/>
    <property type="match status" value="1"/>
</dbReference>
<feature type="domain" description="Alpha/beta hydrolase fold-3" evidence="2">
    <location>
        <begin position="75"/>
        <end position="220"/>
    </location>
</feature>
<proteinExistence type="predicted"/>
<dbReference type="InParanoid" id="W3XFV8"/>
<dbReference type="OrthoDB" id="433474at2759"/>
<dbReference type="Gene3D" id="3.40.50.1820">
    <property type="entry name" value="alpha/beta hydrolase"/>
    <property type="match status" value="1"/>
</dbReference>
<keyword evidence="1" id="KW-0378">Hydrolase</keyword>
<keyword evidence="4" id="KW-1185">Reference proteome</keyword>
<gene>
    <name evidence="3" type="ORF">PFICI_02121</name>
</gene>
<dbReference type="HOGENOM" id="CLU_012494_8_1_1"/>
<protein>
    <recommendedName>
        <fullName evidence="2">Alpha/beta hydrolase fold-3 domain-containing protein</fullName>
    </recommendedName>
</protein>
<accession>W3XFV8</accession>
<organism evidence="3 4">
    <name type="scientific">Pestalotiopsis fici (strain W106-1 / CGMCC3.15140)</name>
    <dbReference type="NCBI Taxonomy" id="1229662"/>
    <lineage>
        <taxon>Eukaryota</taxon>
        <taxon>Fungi</taxon>
        <taxon>Dikarya</taxon>
        <taxon>Ascomycota</taxon>
        <taxon>Pezizomycotina</taxon>
        <taxon>Sordariomycetes</taxon>
        <taxon>Xylariomycetidae</taxon>
        <taxon>Amphisphaeriales</taxon>
        <taxon>Sporocadaceae</taxon>
        <taxon>Pestalotiopsis</taxon>
    </lineage>
</organism>
<dbReference type="GeneID" id="19267134"/>